<accession>A0A1N7PDK0</accession>
<dbReference type="AlphaFoldDB" id="A0A1N7PDK0"/>
<evidence type="ECO:0000313" key="2">
    <source>
        <dbReference type="EMBL" id="SIT08597.1"/>
    </source>
</evidence>
<keyword evidence="3" id="KW-1185">Reference proteome</keyword>
<feature type="transmembrane region" description="Helical" evidence="1">
    <location>
        <begin position="87"/>
        <end position="106"/>
    </location>
</feature>
<feature type="transmembrane region" description="Helical" evidence="1">
    <location>
        <begin position="127"/>
        <end position="148"/>
    </location>
</feature>
<dbReference type="Proteomes" id="UP000186795">
    <property type="component" value="Unassembled WGS sequence"/>
</dbReference>
<keyword evidence="1" id="KW-0472">Membrane</keyword>
<sequence>MSIVSNPAWLFVIASAIAVVGIVLSFKLSVSSLLSAETSGEEALPTGFQKEFIRFITQLLFIEALPLVLILWGITQIFDGVEVEVEIPLILVFLILVFGWIQIFLTRSQVMGDPHSSASLKRHVSSFSMITIALAGALPLISLLMLIMKLTDLV</sequence>
<gene>
    <name evidence="2" type="ORF">SAMN05421790_11229</name>
</gene>
<keyword evidence="1" id="KW-1133">Transmembrane helix</keyword>
<dbReference type="EMBL" id="FTOD01000012">
    <property type="protein sequence ID" value="SIT08597.1"/>
    <property type="molecule type" value="Genomic_DNA"/>
</dbReference>
<feature type="transmembrane region" description="Helical" evidence="1">
    <location>
        <begin position="55"/>
        <end position="75"/>
    </location>
</feature>
<evidence type="ECO:0000313" key="3">
    <source>
        <dbReference type="Proteomes" id="UP000186795"/>
    </source>
</evidence>
<organism evidence="2 3">
    <name type="scientific">Kroppenstedtia eburnea</name>
    <dbReference type="NCBI Taxonomy" id="714067"/>
    <lineage>
        <taxon>Bacteria</taxon>
        <taxon>Bacillati</taxon>
        <taxon>Bacillota</taxon>
        <taxon>Bacilli</taxon>
        <taxon>Bacillales</taxon>
        <taxon>Thermoactinomycetaceae</taxon>
        <taxon>Kroppenstedtia</taxon>
    </lineage>
</organism>
<keyword evidence="1" id="KW-0812">Transmembrane</keyword>
<dbReference type="RefSeq" id="WP_076526074.1">
    <property type="nucleotide sequence ID" value="NZ_CP048103.1"/>
</dbReference>
<proteinExistence type="predicted"/>
<evidence type="ECO:0000256" key="1">
    <source>
        <dbReference type="SAM" id="Phobius"/>
    </source>
</evidence>
<feature type="transmembrane region" description="Helical" evidence="1">
    <location>
        <begin position="6"/>
        <end position="26"/>
    </location>
</feature>
<protein>
    <submittedName>
        <fullName evidence="2">Uncharacterized protein</fullName>
    </submittedName>
</protein>
<name>A0A1N7PDK0_9BACL</name>
<reference evidence="3" key="1">
    <citation type="submission" date="2017-01" db="EMBL/GenBank/DDBJ databases">
        <authorList>
            <person name="Varghese N."/>
            <person name="Submissions S."/>
        </authorList>
    </citation>
    <scope>NUCLEOTIDE SEQUENCE [LARGE SCALE GENOMIC DNA]</scope>
    <source>
        <strain evidence="3">DSM 45196</strain>
    </source>
</reference>